<dbReference type="Pfam" id="PF07985">
    <property type="entry name" value="SRR1"/>
    <property type="match status" value="1"/>
</dbReference>
<dbReference type="OrthoDB" id="5230585at2759"/>
<sequence>MKPHTTPVDENKLSQMKLIFHEIQTIYDAGTPLFTKDNIREVGKQLQRFQKGERDGGNTILKGVNGIDYEVFIEPRSRDPPRENEHVGGSKWIIIYSSIKHLTTYIDVPFFNLQSAYLPMRIVAPIALLSNRPEYTKPPAPPAPPAEDFGTYQALEREWRTSQHYERLQEMLATIVFPFTLTKVIGLALGALVIRSQVCESTVLQHALVSALHSTLVQRGILSASSKQYVQDPIYTQRDREILHSAGLTVLDDPQALLDLDESSVLFESKTDD</sequence>
<proteinExistence type="predicted"/>
<evidence type="ECO:0000259" key="1">
    <source>
        <dbReference type="Pfam" id="PF07985"/>
    </source>
</evidence>
<evidence type="ECO:0000313" key="3">
    <source>
        <dbReference type="Proteomes" id="UP000297716"/>
    </source>
</evidence>
<dbReference type="AlphaFoldDB" id="A0A4Z0YQG2"/>
<dbReference type="InterPro" id="IPR012942">
    <property type="entry name" value="SRR1-like"/>
</dbReference>
<evidence type="ECO:0000313" key="2">
    <source>
        <dbReference type="EMBL" id="TGJ86224.1"/>
    </source>
</evidence>
<organism evidence="2 3">
    <name type="scientific">Xylaria hypoxylon</name>
    <dbReference type="NCBI Taxonomy" id="37992"/>
    <lineage>
        <taxon>Eukaryota</taxon>
        <taxon>Fungi</taxon>
        <taxon>Dikarya</taxon>
        <taxon>Ascomycota</taxon>
        <taxon>Pezizomycotina</taxon>
        <taxon>Sordariomycetes</taxon>
        <taxon>Xylariomycetidae</taxon>
        <taxon>Xylariales</taxon>
        <taxon>Xylariaceae</taxon>
        <taxon>Xylaria</taxon>
    </lineage>
</organism>
<dbReference type="PANTHER" id="PTHR42080:SF3">
    <property type="entry name" value="SRR1-LIKE DOMAIN-CONTAINING PROTEIN"/>
    <property type="match status" value="1"/>
</dbReference>
<reference evidence="2 3" key="1">
    <citation type="submission" date="2019-03" db="EMBL/GenBank/DDBJ databases">
        <title>Draft genome sequence of Xylaria hypoxylon DSM 108379, a ubiquitous saprotrophic-parasitic fungi on hardwood.</title>
        <authorList>
            <person name="Buettner E."/>
            <person name="Leonhardt S."/>
            <person name="Gebauer A.M."/>
            <person name="Liers C."/>
            <person name="Hofrichter M."/>
            <person name="Kellner H."/>
        </authorList>
    </citation>
    <scope>NUCLEOTIDE SEQUENCE [LARGE SCALE GENOMIC DNA]</scope>
    <source>
        <strain evidence="2 3">DSM 108379</strain>
    </source>
</reference>
<feature type="domain" description="SRR1-like" evidence="1">
    <location>
        <begin position="181"/>
        <end position="267"/>
    </location>
</feature>
<dbReference type="PANTHER" id="PTHR42080">
    <property type="entry name" value="SRR1 DOMAIN-CONTAINING PROTEIN"/>
    <property type="match status" value="1"/>
</dbReference>
<name>A0A4Z0YQG2_9PEZI</name>
<gene>
    <name evidence="2" type="ORF">E0Z10_g2522</name>
</gene>
<dbReference type="EMBL" id="SKBN01000031">
    <property type="protein sequence ID" value="TGJ86224.1"/>
    <property type="molecule type" value="Genomic_DNA"/>
</dbReference>
<keyword evidence="3" id="KW-1185">Reference proteome</keyword>
<accession>A0A4Z0YQG2</accession>
<comment type="caution">
    <text evidence="2">The sequence shown here is derived from an EMBL/GenBank/DDBJ whole genome shotgun (WGS) entry which is preliminary data.</text>
</comment>
<protein>
    <recommendedName>
        <fullName evidence="1">SRR1-like domain-containing protein</fullName>
    </recommendedName>
</protein>
<dbReference type="Proteomes" id="UP000297716">
    <property type="component" value="Unassembled WGS sequence"/>
</dbReference>